<evidence type="ECO:0000256" key="6">
    <source>
        <dbReference type="PROSITE-ProRule" id="PRU00354"/>
    </source>
</evidence>
<dbReference type="InterPro" id="IPR030374">
    <property type="entry name" value="PABS"/>
</dbReference>
<dbReference type="EMBL" id="CP051298">
    <property type="protein sequence ID" value="QKD46151.1"/>
    <property type="molecule type" value="Genomic_DNA"/>
</dbReference>
<feature type="transmembrane region" description="Helical" evidence="5">
    <location>
        <begin position="148"/>
        <end position="171"/>
    </location>
</feature>
<comment type="subunit">
    <text evidence="5">Homodimer or homotetramer.</text>
</comment>
<dbReference type="Proteomes" id="UP000500755">
    <property type="component" value="Chromosome"/>
</dbReference>
<evidence type="ECO:0000313" key="9">
    <source>
        <dbReference type="Proteomes" id="UP000500755"/>
    </source>
</evidence>
<name>A0A859A0D9_9BURK</name>
<evidence type="ECO:0000256" key="2">
    <source>
        <dbReference type="ARBA" id="ARBA00022679"/>
    </source>
</evidence>
<keyword evidence="3 5" id="KW-0745">Spermidine biosynthesis</keyword>
<evidence type="ECO:0000256" key="4">
    <source>
        <dbReference type="ARBA" id="ARBA00023115"/>
    </source>
</evidence>
<comment type="function">
    <text evidence="5">Catalyzes the irreversible transfer of a propylamine group from the amino donor S-adenosylmethioninamine (decarboxy-AdoMet) to putrescine (1,4-diaminobutane) to yield spermidine.</text>
</comment>
<dbReference type="GO" id="GO:0010487">
    <property type="term" value="F:thermospermine synthase activity"/>
    <property type="evidence" value="ECO:0007669"/>
    <property type="project" value="UniProtKB-ARBA"/>
</dbReference>
<dbReference type="CDD" id="cd02440">
    <property type="entry name" value="AdoMet_MTases"/>
    <property type="match status" value="1"/>
</dbReference>
<dbReference type="HAMAP" id="MF_00198">
    <property type="entry name" value="Spermidine_synth"/>
    <property type="match status" value="1"/>
</dbReference>
<evidence type="ECO:0000256" key="3">
    <source>
        <dbReference type="ARBA" id="ARBA00023066"/>
    </source>
</evidence>
<comment type="caution">
    <text evidence="5">Lacks conserved residue(s) required for the propagation of feature annotation.</text>
</comment>
<dbReference type="EC" id="2.5.1.16" evidence="5"/>
<feature type="binding site" evidence="5">
    <location>
        <position position="282"/>
    </location>
    <ligand>
        <name>spermidine</name>
        <dbReference type="ChEBI" id="CHEBI:57834"/>
    </ligand>
</feature>
<comment type="catalytic activity">
    <reaction evidence="5">
        <text>S-adenosyl 3-(methylsulfanyl)propylamine + putrescine = S-methyl-5'-thioadenosine + spermidine + H(+)</text>
        <dbReference type="Rhea" id="RHEA:12721"/>
        <dbReference type="ChEBI" id="CHEBI:15378"/>
        <dbReference type="ChEBI" id="CHEBI:17509"/>
        <dbReference type="ChEBI" id="CHEBI:57443"/>
        <dbReference type="ChEBI" id="CHEBI:57834"/>
        <dbReference type="ChEBI" id="CHEBI:326268"/>
        <dbReference type="EC" id="2.5.1.16"/>
    </reaction>
</comment>
<feature type="transmembrane region" description="Helical" evidence="5">
    <location>
        <begin position="20"/>
        <end position="46"/>
    </location>
</feature>
<dbReference type="GO" id="GO:0004766">
    <property type="term" value="F:spermidine synthase activity"/>
    <property type="evidence" value="ECO:0007669"/>
    <property type="project" value="UniProtKB-UniRule"/>
</dbReference>
<protein>
    <recommendedName>
        <fullName evidence="5">Polyamine aminopropyltransferase</fullName>
    </recommendedName>
    <alternativeName>
        <fullName evidence="5">Putrescine aminopropyltransferase</fullName>
        <shortName evidence="5">PAPT</shortName>
    </alternativeName>
    <alternativeName>
        <fullName evidence="5">Spermidine synthase</fullName>
        <shortName evidence="5">SPDS</shortName>
        <shortName evidence="5">SPDSY</shortName>
        <ecNumber evidence="5">2.5.1.16</ecNumber>
    </alternativeName>
</protein>
<feature type="transmembrane region" description="Helical" evidence="5">
    <location>
        <begin position="52"/>
        <end position="72"/>
    </location>
</feature>
<dbReference type="RefSeq" id="WP_013521095.1">
    <property type="nucleotide sequence ID" value="NZ_CP051298.1"/>
</dbReference>
<evidence type="ECO:0000313" key="8">
    <source>
        <dbReference type="EMBL" id="QKD46151.1"/>
    </source>
</evidence>
<feature type="binding site" evidence="5">
    <location>
        <begin position="360"/>
        <end position="361"/>
    </location>
    <ligand>
        <name>S-methyl-5'-thioadenosine</name>
        <dbReference type="ChEBI" id="CHEBI:17509"/>
    </ligand>
</feature>
<dbReference type="GO" id="GO:0005886">
    <property type="term" value="C:plasma membrane"/>
    <property type="evidence" value="ECO:0007669"/>
    <property type="project" value="UniProtKB-SubCell"/>
</dbReference>
<dbReference type="InterPro" id="IPR029063">
    <property type="entry name" value="SAM-dependent_MTases_sf"/>
</dbReference>
<dbReference type="PANTHER" id="PTHR43317">
    <property type="entry name" value="THERMOSPERMINE SYNTHASE ACAULIS5"/>
    <property type="match status" value="1"/>
</dbReference>
<dbReference type="NCBIfam" id="NF037959">
    <property type="entry name" value="MFS_SpdSyn"/>
    <property type="match status" value="1"/>
</dbReference>
<feature type="binding site" evidence="5">
    <location>
        <position position="326"/>
    </location>
    <ligand>
        <name>S-methyl-5'-thioadenosine</name>
        <dbReference type="ChEBI" id="CHEBI:17509"/>
    </ligand>
</feature>
<organism evidence="8 9">
    <name type="scientific">Alicycliphilus denitrificans</name>
    <dbReference type="NCBI Taxonomy" id="179636"/>
    <lineage>
        <taxon>Bacteria</taxon>
        <taxon>Pseudomonadati</taxon>
        <taxon>Pseudomonadota</taxon>
        <taxon>Betaproteobacteria</taxon>
        <taxon>Burkholderiales</taxon>
        <taxon>Comamonadaceae</taxon>
        <taxon>Alicycliphilus</taxon>
    </lineage>
</organism>
<feature type="transmembrane region" description="Helical" evidence="5">
    <location>
        <begin position="115"/>
        <end position="136"/>
    </location>
</feature>
<dbReference type="FunFam" id="3.40.50.150:FF:000088">
    <property type="entry name" value="Polyamine aminopropyltransferase"/>
    <property type="match status" value="1"/>
</dbReference>
<dbReference type="PANTHER" id="PTHR43317:SF1">
    <property type="entry name" value="THERMOSPERMINE SYNTHASE ACAULIS5"/>
    <property type="match status" value="1"/>
</dbReference>
<keyword evidence="5" id="KW-1003">Cell membrane</keyword>
<feature type="transmembrane region" description="Helical" evidence="5">
    <location>
        <begin position="206"/>
        <end position="227"/>
    </location>
</feature>
<dbReference type="NCBIfam" id="NF002956">
    <property type="entry name" value="PRK03612.1"/>
    <property type="match status" value="1"/>
</dbReference>
<reference evidence="8 9" key="1">
    <citation type="submission" date="2020-05" db="EMBL/GenBank/DDBJ databases">
        <title>Complete genome sequence of Alicycliphilus denitrificans DP3.</title>
        <authorList>
            <person name="Chen X."/>
        </authorList>
    </citation>
    <scope>NUCLEOTIDE SEQUENCE [LARGE SCALE GENOMIC DNA]</scope>
    <source>
        <strain evidence="8 9">DP3</strain>
    </source>
</reference>
<feature type="active site" description="Proton acceptor" evidence="5 6">
    <location>
        <position position="378"/>
    </location>
</feature>
<dbReference type="InterPro" id="IPR030373">
    <property type="entry name" value="PABS_CS"/>
</dbReference>
<dbReference type="UniPathway" id="UPA00248">
    <property type="reaction ID" value="UER00314"/>
</dbReference>
<evidence type="ECO:0000256" key="5">
    <source>
        <dbReference type="HAMAP-Rule" id="MF_00198"/>
    </source>
</evidence>
<feature type="domain" description="PABS" evidence="7">
    <location>
        <begin position="222"/>
        <end position="457"/>
    </location>
</feature>
<keyword evidence="5" id="KW-1133">Transmembrane helix</keyword>
<dbReference type="Gene3D" id="3.40.50.150">
    <property type="entry name" value="Vaccinia Virus protein VP39"/>
    <property type="match status" value="1"/>
</dbReference>
<accession>A0A859A0D9</accession>
<evidence type="ECO:0000259" key="7">
    <source>
        <dbReference type="PROSITE" id="PS51006"/>
    </source>
</evidence>
<sequence length="517" mass="56358">MSAAPEAAGAAPPAPRPTDIALLASVFVIAACGLLYELAAGALASYVLGDSVLQFSTVIGTYLFAMGVGSWLSRYFERQLPAHFLRIELLVALVGGALPAVLFLANAYAPGAFRVLLYGMVLLVGTLVGLEIPLVMRILKRNVRLKDLVSQVLTFDYLGALAVSLAFPLLLVPQLGLVRTGLLFGFMNAAVAVWALWLFRRELRRFRAHAVACAVVVGALLAGLLGAEHITRFAEDKFYQDRIVVSSASPYQRIVVTNGRQGHRLYLNGNLQFAERDEYRYHEALVHPAMAAHGAPRRVAVLGGGDGMAVREILKYPSVESVTLVELDPAMTRLFTQDPALRRLNGGALANPKVRVVNTDAFQWLQQDEGSYDVIVVDFPDPTNFAIGKLYTNSFYALLDQRLAASGYAVVQTTSPLVARKSFWTVVATIESVGLAATPYHAHVPSFGEWGFVIASRRPWRLPAALPGGLRFLDLKSLPLLLDFPLDMARVPAEVNRLSNQVLVHTYEQEWGAVVAH</sequence>
<keyword evidence="5" id="KW-0472">Membrane</keyword>
<feature type="binding site" evidence="5">
    <location>
        <position position="306"/>
    </location>
    <ligand>
        <name>spermidine</name>
        <dbReference type="ChEBI" id="CHEBI:57834"/>
    </ligand>
</feature>
<evidence type="ECO:0000256" key="1">
    <source>
        <dbReference type="ARBA" id="ARBA00007867"/>
    </source>
</evidence>
<comment type="pathway">
    <text evidence="5">Amine and polyamine biosynthesis; spermidine biosynthesis; spermidine from putrescine: step 1/1.</text>
</comment>
<dbReference type="Pfam" id="PF01564">
    <property type="entry name" value="Spermine_synth"/>
    <property type="match status" value="1"/>
</dbReference>
<keyword evidence="4 5" id="KW-0620">Polyamine biosynthesis</keyword>
<proteinExistence type="inferred from homology"/>
<dbReference type="PROSITE" id="PS01330">
    <property type="entry name" value="PABS_1"/>
    <property type="match status" value="1"/>
</dbReference>
<feature type="binding site" evidence="5">
    <location>
        <position position="252"/>
    </location>
    <ligand>
        <name>S-methyl-5'-thioadenosine</name>
        <dbReference type="ChEBI" id="CHEBI:17509"/>
    </ligand>
</feature>
<comment type="similarity">
    <text evidence="1 5">Belongs to the spermidine/spermine synthase family.</text>
</comment>
<feature type="transmembrane region" description="Helical" evidence="5">
    <location>
        <begin position="84"/>
        <end position="109"/>
    </location>
</feature>
<dbReference type="SUPFAM" id="SSF53335">
    <property type="entry name" value="S-adenosyl-L-methionine-dependent methyltransferases"/>
    <property type="match status" value="1"/>
</dbReference>
<keyword evidence="5" id="KW-0812">Transmembrane</keyword>
<comment type="subcellular location">
    <subcellularLocation>
        <location evidence="5">Cell membrane</location>
        <topology evidence="5">Multi-pass membrane protein</topology>
    </subcellularLocation>
</comment>
<dbReference type="InterPro" id="IPR001045">
    <property type="entry name" value="Spermi_synthase"/>
</dbReference>
<keyword evidence="2 5" id="KW-0808">Transferase</keyword>
<dbReference type="GO" id="GO:0008295">
    <property type="term" value="P:spermidine biosynthetic process"/>
    <property type="evidence" value="ECO:0007669"/>
    <property type="project" value="UniProtKB-UniRule"/>
</dbReference>
<gene>
    <name evidence="5" type="primary">speE</name>
    <name evidence="8" type="ORF">HF896_22180</name>
</gene>
<dbReference type="PROSITE" id="PS51006">
    <property type="entry name" value="PABS_2"/>
    <property type="match status" value="1"/>
</dbReference>
<dbReference type="AlphaFoldDB" id="A0A859A0D9"/>
<feature type="transmembrane region" description="Helical" evidence="5">
    <location>
        <begin position="177"/>
        <end position="199"/>
    </location>
</feature>